<dbReference type="GO" id="GO:0003677">
    <property type="term" value="F:DNA binding"/>
    <property type="evidence" value="ECO:0007669"/>
    <property type="project" value="UniProtKB-KW"/>
</dbReference>
<dbReference type="InterPro" id="IPR000835">
    <property type="entry name" value="HTH_MarR-typ"/>
</dbReference>
<proteinExistence type="predicted"/>
<keyword evidence="3" id="KW-0804">Transcription</keyword>
<evidence type="ECO:0000256" key="3">
    <source>
        <dbReference type="ARBA" id="ARBA00023163"/>
    </source>
</evidence>
<dbReference type="HOGENOM" id="CLU_083287_18_0_9"/>
<dbReference type="SMART" id="SM00347">
    <property type="entry name" value="HTH_MARR"/>
    <property type="match status" value="1"/>
</dbReference>
<evidence type="ECO:0000256" key="2">
    <source>
        <dbReference type="ARBA" id="ARBA00023125"/>
    </source>
</evidence>
<dbReference type="InterPro" id="IPR036388">
    <property type="entry name" value="WH-like_DNA-bd_sf"/>
</dbReference>
<dbReference type="InterPro" id="IPR036390">
    <property type="entry name" value="WH_DNA-bd_sf"/>
</dbReference>
<keyword evidence="1" id="KW-0805">Transcription regulation</keyword>
<sequence length="154" mass="17637">MSAEILRSIGRIARALDSIANVEFKENALNRGQYLYLVRIFEHPGIILEELSLMVCVDKTTASRAVNKLVKQGLVQKQSDEKSVNRKFLTVTKTGEKLAKLILQENDYSEQKALQGLNPQQILQLKELLSIVDENIFEEYRQVKSGKIRDYLKE</sequence>
<dbReference type="PROSITE" id="PS50995">
    <property type="entry name" value="HTH_MARR_2"/>
    <property type="match status" value="1"/>
</dbReference>
<keyword evidence="5" id="KW-1185">Reference proteome</keyword>
<dbReference type="GeneID" id="60871091"/>
<dbReference type="eggNOG" id="COG1846">
    <property type="taxonomic scope" value="Bacteria"/>
</dbReference>
<dbReference type="Gene3D" id="1.10.10.10">
    <property type="entry name" value="Winged helix-like DNA-binding domain superfamily/Winged helix DNA-binding domain"/>
    <property type="match status" value="1"/>
</dbReference>
<protein>
    <submittedName>
        <fullName evidence="4">Uncharacterized protein</fullName>
    </submittedName>
</protein>
<keyword evidence="2" id="KW-0238">DNA-binding</keyword>
<dbReference type="SUPFAM" id="SSF46785">
    <property type="entry name" value="Winged helix' DNA-binding domain"/>
    <property type="match status" value="1"/>
</dbReference>
<dbReference type="GO" id="GO:0003700">
    <property type="term" value="F:DNA-binding transcription factor activity"/>
    <property type="evidence" value="ECO:0007669"/>
    <property type="project" value="InterPro"/>
</dbReference>
<dbReference type="Proteomes" id="UP000017415">
    <property type="component" value="Unassembled WGS sequence"/>
</dbReference>
<accession>S1R419</accession>
<dbReference type="PANTHER" id="PTHR42756">
    <property type="entry name" value="TRANSCRIPTIONAL REGULATOR, MARR"/>
    <property type="match status" value="1"/>
</dbReference>
<evidence type="ECO:0000313" key="5">
    <source>
        <dbReference type="Proteomes" id="UP000017415"/>
    </source>
</evidence>
<name>S1R419_9ENTE</name>
<dbReference type="PATRIC" id="fig|1121864.4.peg.1467"/>
<reference evidence="4 5" key="1">
    <citation type="submission" date="2013-10" db="EMBL/GenBank/DDBJ databases">
        <title>The Genome Sequence of Enterococcus cecorum DSM 20682 (= ATCC 43198) (Illumina assembly).</title>
        <authorList>
            <consortium name="The Broad Institute Genomics Platform"/>
            <consortium name="The Broad Institute Genome Sequencing Center for Infectious Disease"/>
            <person name="Earl A."/>
            <person name="Russ C."/>
            <person name="Gilmore M."/>
            <person name="Surin D."/>
            <person name="Walker B."/>
            <person name="Young S."/>
            <person name="Zeng Q."/>
            <person name="Gargeya S."/>
            <person name="Fitzgerald M."/>
            <person name="Haas B."/>
            <person name="Abouelleil A."/>
            <person name="Allen A.W."/>
            <person name="Alvarado L."/>
            <person name="Arachchi H.M."/>
            <person name="Berlin A.M."/>
            <person name="Chapman S.B."/>
            <person name="Gainer-Dewar J."/>
            <person name="Goldberg J."/>
            <person name="Griggs A."/>
            <person name="Gujja S."/>
            <person name="Hansen M."/>
            <person name="Howarth C."/>
            <person name="Imamovic A."/>
            <person name="Ireland A."/>
            <person name="Larimer J."/>
            <person name="McCowan C."/>
            <person name="Murphy C."/>
            <person name="Pearson M."/>
            <person name="Poon T.W."/>
            <person name="Priest M."/>
            <person name="Roberts A."/>
            <person name="Saif S."/>
            <person name="Shea T."/>
            <person name="Sisk P."/>
            <person name="Sykes S."/>
            <person name="Wortman J."/>
            <person name="Nusbaum C."/>
            <person name="Birren B."/>
        </authorList>
    </citation>
    <scope>NUCLEOTIDE SEQUENCE [LARGE SCALE GENOMIC DNA]</scope>
    <source>
        <strain evidence="4 5">ATCC 43198</strain>
    </source>
</reference>
<dbReference type="PANTHER" id="PTHR42756:SF2">
    <property type="entry name" value="MARR FAMILY REGULATORY PROTEIN"/>
    <property type="match status" value="1"/>
</dbReference>
<dbReference type="Pfam" id="PF01047">
    <property type="entry name" value="MarR"/>
    <property type="match status" value="1"/>
</dbReference>
<evidence type="ECO:0000313" key="4">
    <source>
        <dbReference type="EMBL" id="ESK60347.1"/>
    </source>
</evidence>
<evidence type="ECO:0000256" key="1">
    <source>
        <dbReference type="ARBA" id="ARBA00023015"/>
    </source>
</evidence>
<gene>
    <name evidence="4" type="ORF">OMO_02390</name>
</gene>
<dbReference type="RefSeq" id="WP_016251616.1">
    <property type="nucleotide sequence ID" value="NZ_ASWI01000004.1"/>
</dbReference>
<dbReference type="EMBL" id="AHYS01000012">
    <property type="protein sequence ID" value="ESK60347.1"/>
    <property type="molecule type" value="Genomic_DNA"/>
</dbReference>
<comment type="caution">
    <text evidence="4">The sequence shown here is derived from an EMBL/GenBank/DDBJ whole genome shotgun (WGS) entry which is preliminary data.</text>
</comment>
<dbReference type="AlphaFoldDB" id="S1R419"/>
<dbReference type="OrthoDB" id="6462103at2"/>
<organism evidence="4 5">
    <name type="scientific">Enterococcus cecorum DSM 20682 = ATCC 43198</name>
    <dbReference type="NCBI Taxonomy" id="1121864"/>
    <lineage>
        <taxon>Bacteria</taxon>
        <taxon>Bacillati</taxon>
        <taxon>Bacillota</taxon>
        <taxon>Bacilli</taxon>
        <taxon>Lactobacillales</taxon>
        <taxon>Enterococcaceae</taxon>
        <taxon>Enterococcus</taxon>
    </lineage>
</organism>